<dbReference type="RefSeq" id="WP_016057849.1">
    <property type="nucleotide sequence ID" value="NZ_JAGJAG010000001.1"/>
</dbReference>
<dbReference type="Pfam" id="PF07659">
    <property type="entry name" value="DUF1599"/>
    <property type="match status" value="1"/>
</dbReference>
<accession>A0A3G6JDM5</accession>
<protein>
    <submittedName>
        <fullName evidence="2">DUF1599 domain-containing protein</fullName>
    </submittedName>
</protein>
<evidence type="ECO:0000313" key="2">
    <source>
        <dbReference type="EMBL" id="AZA15963.1"/>
    </source>
</evidence>
<dbReference type="InterPro" id="IPR011630">
    <property type="entry name" value="DUF1599"/>
</dbReference>
<feature type="domain" description="Nucleotide modification associated" evidence="1">
    <location>
        <begin position="18"/>
        <end position="84"/>
    </location>
</feature>
<reference evidence="2" key="1">
    <citation type="submission" date="2018-07" db="EMBL/GenBank/DDBJ databases">
        <authorList>
            <person name="Somerville V."/>
        </authorList>
    </citation>
    <scope>NUCLEOTIDE SEQUENCE</scope>
    <source>
        <strain evidence="2">NWC_2_2</strain>
    </source>
</reference>
<dbReference type="EMBL" id="CP031023">
    <property type="protein sequence ID" value="AZA15963.1"/>
    <property type="molecule type" value="Genomic_DNA"/>
</dbReference>
<proteinExistence type="predicted"/>
<evidence type="ECO:0000259" key="1">
    <source>
        <dbReference type="Pfam" id="PF07659"/>
    </source>
</evidence>
<name>A0A3G6JDM5_LACDL</name>
<gene>
    <name evidence="2" type="ORF">DQL93_04935</name>
</gene>
<sequence length="90" mass="10045">METYKGYTDKLADTLAKKNAAYGDAFGKSIEKYGYIAALVRMSDKWNRLNTLMIDSNGIDNLGESIQDTLLDLAGYCVLTMAELDNEDKH</sequence>
<dbReference type="AlphaFoldDB" id="A0A3G6JDM5"/>
<organism evidence="2">
    <name type="scientific">Lactobacillus delbrueckii subsp. lactis</name>
    <dbReference type="NCBI Taxonomy" id="29397"/>
    <lineage>
        <taxon>Bacteria</taxon>
        <taxon>Bacillati</taxon>
        <taxon>Bacillota</taxon>
        <taxon>Bacilli</taxon>
        <taxon>Lactobacillales</taxon>
        <taxon>Lactobacillaceae</taxon>
        <taxon>Lactobacillus</taxon>
    </lineage>
</organism>